<comment type="caution">
    <text evidence="1">The sequence shown here is derived from an EMBL/GenBank/DDBJ whole genome shotgun (WGS) entry which is preliminary data.</text>
</comment>
<sequence>MKCIRCGECCRQLNWGERLKISWHTKRFMFTKTCYFLFENHCIIQLDKPKVCKDFHCGIQFIKQ</sequence>
<protein>
    <submittedName>
        <fullName evidence="1">Uncharacterized protein</fullName>
    </submittedName>
</protein>
<gene>
    <name evidence="1" type="ORF">S01H1_67981</name>
</gene>
<organism evidence="1">
    <name type="scientific">marine sediment metagenome</name>
    <dbReference type="NCBI Taxonomy" id="412755"/>
    <lineage>
        <taxon>unclassified sequences</taxon>
        <taxon>metagenomes</taxon>
        <taxon>ecological metagenomes</taxon>
    </lineage>
</organism>
<reference evidence="1" key="1">
    <citation type="journal article" date="2014" name="Front. Microbiol.">
        <title>High frequency of phylogenetically diverse reductive dehalogenase-homologous genes in deep subseafloor sedimentary metagenomes.</title>
        <authorList>
            <person name="Kawai M."/>
            <person name="Futagami T."/>
            <person name="Toyoda A."/>
            <person name="Takaki Y."/>
            <person name="Nishi S."/>
            <person name="Hori S."/>
            <person name="Arai W."/>
            <person name="Tsubouchi T."/>
            <person name="Morono Y."/>
            <person name="Uchiyama I."/>
            <person name="Ito T."/>
            <person name="Fujiyama A."/>
            <person name="Inagaki F."/>
            <person name="Takami H."/>
        </authorList>
    </citation>
    <scope>NUCLEOTIDE SEQUENCE</scope>
    <source>
        <strain evidence="1">Expedition CK06-06</strain>
    </source>
</reference>
<dbReference type="AlphaFoldDB" id="X0WEN5"/>
<accession>X0WEN5</accession>
<dbReference type="EMBL" id="BARS01045053">
    <property type="protein sequence ID" value="GAG29125.1"/>
    <property type="molecule type" value="Genomic_DNA"/>
</dbReference>
<name>X0WEN5_9ZZZZ</name>
<evidence type="ECO:0000313" key="1">
    <source>
        <dbReference type="EMBL" id="GAG29125.1"/>
    </source>
</evidence>
<proteinExistence type="predicted"/>